<accession>A0ABP0QRT5</accession>
<dbReference type="EMBL" id="CAXAMN010024917">
    <property type="protein sequence ID" value="CAK9090961.1"/>
    <property type="molecule type" value="Genomic_DNA"/>
</dbReference>
<gene>
    <name evidence="1" type="ORF">CCMP2556_LOCUS43662</name>
</gene>
<proteinExistence type="predicted"/>
<reference evidence="1 2" key="1">
    <citation type="submission" date="2024-02" db="EMBL/GenBank/DDBJ databases">
        <authorList>
            <person name="Chen Y."/>
            <person name="Shah S."/>
            <person name="Dougan E. K."/>
            <person name="Thang M."/>
            <person name="Chan C."/>
        </authorList>
    </citation>
    <scope>NUCLEOTIDE SEQUENCE [LARGE SCALE GENOMIC DNA]</scope>
</reference>
<sequence length="124" mass="14550">MGLQWIGQMRERMQDLMSESLSEDMPKRMPDFQMYCCAAFGRKHKRCFDTFFRNLILSPCVLHVGACWFFSRSAGVLHVGLTWLRRRTRPRMGRQFCTRIASRCQRAILSGLPILQLPFAMVMQ</sequence>
<evidence type="ECO:0000313" key="1">
    <source>
        <dbReference type="EMBL" id="CAK9090961.1"/>
    </source>
</evidence>
<organism evidence="1 2">
    <name type="scientific">Durusdinium trenchii</name>
    <dbReference type="NCBI Taxonomy" id="1381693"/>
    <lineage>
        <taxon>Eukaryota</taxon>
        <taxon>Sar</taxon>
        <taxon>Alveolata</taxon>
        <taxon>Dinophyceae</taxon>
        <taxon>Suessiales</taxon>
        <taxon>Symbiodiniaceae</taxon>
        <taxon>Durusdinium</taxon>
    </lineage>
</organism>
<name>A0ABP0QRT5_9DINO</name>
<comment type="caution">
    <text evidence="1">The sequence shown here is derived from an EMBL/GenBank/DDBJ whole genome shotgun (WGS) entry which is preliminary data.</text>
</comment>
<keyword evidence="2" id="KW-1185">Reference proteome</keyword>
<dbReference type="Proteomes" id="UP001642484">
    <property type="component" value="Unassembled WGS sequence"/>
</dbReference>
<protein>
    <submittedName>
        <fullName evidence="1">Uncharacterized protein</fullName>
    </submittedName>
</protein>
<evidence type="ECO:0000313" key="2">
    <source>
        <dbReference type="Proteomes" id="UP001642484"/>
    </source>
</evidence>